<gene>
    <name evidence="1" type="ORF">RBSH_01427</name>
</gene>
<evidence type="ECO:0000313" key="1">
    <source>
        <dbReference type="EMBL" id="EKK03278.1"/>
    </source>
</evidence>
<name>K5DLH5_RHOBT</name>
<dbReference type="Proteomes" id="UP000007993">
    <property type="component" value="Unassembled WGS sequence"/>
</dbReference>
<organism evidence="1 2">
    <name type="scientific">Rhodopirellula baltica SH28</name>
    <dbReference type="NCBI Taxonomy" id="993517"/>
    <lineage>
        <taxon>Bacteria</taxon>
        <taxon>Pseudomonadati</taxon>
        <taxon>Planctomycetota</taxon>
        <taxon>Planctomycetia</taxon>
        <taxon>Pirellulales</taxon>
        <taxon>Pirellulaceae</taxon>
        <taxon>Rhodopirellula</taxon>
    </lineage>
</organism>
<reference evidence="1 2" key="1">
    <citation type="journal article" date="2013" name="Mar. Genomics">
        <title>Expression of sulfatases in Rhodopirellula baltica and the diversity of sulfatases in the genus Rhodopirellula.</title>
        <authorList>
            <person name="Wegner C.E."/>
            <person name="Richter-Heitmann T."/>
            <person name="Klindworth A."/>
            <person name="Klockow C."/>
            <person name="Richter M."/>
            <person name="Achstetter T."/>
            <person name="Glockner F.O."/>
            <person name="Harder J."/>
        </authorList>
    </citation>
    <scope>NUCLEOTIDE SEQUENCE [LARGE SCALE GENOMIC DNA]</scope>
    <source>
        <strain evidence="1 2">SH28</strain>
    </source>
</reference>
<sequence>MFHMVTRPMLWIKARCVRDGTCNWRGEPTGQRPLPGGTWPTL</sequence>
<proteinExistence type="predicted"/>
<dbReference type="AlphaFoldDB" id="K5DLH5"/>
<accession>K5DLH5</accession>
<evidence type="ECO:0000313" key="2">
    <source>
        <dbReference type="Proteomes" id="UP000007993"/>
    </source>
</evidence>
<comment type="caution">
    <text evidence="1">The sequence shown here is derived from an EMBL/GenBank/DDBJ whole genome shotgun (WGS) entry which is preliminary data.</text>
</comment>
<protein>
    <submittedName>
        <fullName evidence="1">Uncharacterized protein</fullName>
    </submittedName>
</protein>
<dbReference type="EMBL" id="AMCW01000033">
    <property type="protein sequence ID" value="EKK03278.1"/>
    <property type="molecule type" value="Genomic_DNA"/>
</dbReference>
<dbReference type="PATRIC" id="fig|993517.3.peg.1558"/>